<protein>
    <recommendedName>
        <fullName evidence="2 8">Shikimate dehydrogenase (NADP(+))</fullName>
        <shortName evidence="8">SDH</shortName>
        <ecNumber evidence="2 8">1.1.1.25</ecNumber>
    </recommendedName>
</protein>
<feature type="binding site" evidence="8">
    <location>
        <position position="108"/>
    </location>
    <ligand>
        <name>shikimate</name>
        <dbReference type="ChEBI" id="CHEBI:36208"/>
    </ligand>
</feature>
<dbReference type="Gene3D" id="3.40.50.10860">
    <property type="entry name" value="Leucine Dehydrogenase, chain A, domain 1"/>
    <property type="match status" value="1"/>
</dbReference>
<feature type="active site" description="Proton acceptor" evidence="8">
    <location>
        <position position="71"/>
    </location>
</feature>
<dbReference type="InterPro" id="IPR046346">
    <property type="entry name" value="Aminoacid_DH-like_N_sf"/>
</dbReference>
<feature type="binding site" evidence="8">
    <location>
        <begin position="132"/>
        <end position="136"/>
    </location>
    <ligand>
        <name>NADP(+)</name>
        <dbReference type="ChEBI" id="CHEBI:58349"/>
    </ligand>
</feature>
<dbReference type="EC" id="1.1.1.25" evidence="2 8"/>
<dbReference type="GO" id="GO:0050661">
    <property type="term" value="F:NADP binding"/>
    <property type="evidence" value="ECO:0007669"/>
    <property type="project" value="InterPro"/>
</dbReference>
<dbReference type="FunFam" id="3.40.50.720:FF:000104">
    <property type="entry name" value="Shikimate dehydrogenase (NADP(+))"/>
    <property type="match status" value="1"/>
</dbReference>
<sequence length="275" mass="30787">MNSFKQPDAYAVFGNPIKHSKSPLIHSLFMEQTKEDIIYTANLVPINSFFKVIQTFFKLGGKGCNITLPFKKKAFQFSDKLTKRAQFAGAVNTLKKLDDGRILGDNTDGEGLVRDLLSQSVILKKANILLIGAGGAAQGVLKPLLERNPMQIVIANRTLSKAEQLAKKFQLYGNVLPYNFNNLNNSFDLVINSTSASLKGEIPKISPRIFNSKTISYDMNYQNRISCFNQWAKINNVIHIYDGLGMLVEQAAESFLFWRGIKPHTKAVIQKLKNI</sequence>
<dbReference type="HAMAP" id="MF_00222">
    <property type="entry name" value="Shikimate_DH_AroE"/>
    <property type="match status" value="1"/>
</dbReference>
<comment type="function">
    <text evidence="8">Involved in the biosynthesis of the chorismate, which leads to the biosynthesis of aromatic amino acids. Catalyzes the reversible NADPH linked reduction of 3-dehydroshikimate (DHSA) to yield shikimate (SA).</text>
</comment>
<dbReference type="Pfam" id="PF01488">
    <property type="entry name" value="Shikimate_DH"/>
    <property type="match status" value="1"/>
</dbReference>
<feature type="binding site" evidence="8">
    <location>
        <position position="219"/>
    </location>
    <ligand>
        <name>NADP(+)</name>
        <dbReference type="ChEBI" id="CHEBI:58349"/>
    </ligand>
</feature>
<dbReference type="InterPro" id="IPR022893">
    <property type="entry name" value="Shikimate_DH_fam"/>
</dbReference>
<feature type="binding site" evidence="8">
    <location>
        <begin position="156"/>
        <end position="161"/>
    </location>
    <ligand>
        <name>NADP(+)</name>
        <dbReference type="ChEBI" id="CHEBI:58349"/>
    </ligand>
</feature>
<feature type="binding site" evidence="8">
    <location>
        <position position="243"/>
    </location>
    <ligand>
        <name>NADP(+)</name>
        <dbReference type="ChEBI" id="CHEBI:58349"/>
    </ligand>
</feature>
<feature type="binding site" evidence="8">
    <location>
        <begin position="20"/>
        <end position="22"/>
    </location>
    <ligand>
        <name>shikimate</name>
        <dbReference type="ChEBI" id="CHEBI:36208"/>
    </ligand>
</feature>
<dbReference type="GO" id="GO:0019632">
    <property type="term" value="P:shikimate metabolic process"/>
    <property type="evidence" value="ECO:0007669"/>
    <property type="project" value="InterPro"/>
</dbReference>
<accession>S3EG77</accession>
<comment type="caution">
    <text evidence="12">The sequence shown here is derived from an EMBL/GenBank/DDBJ whole genome shotgun (WGS) entry which is preliminary data.</text>
</comment>
<feature type="domain" description="SDH C-terminal" evidence="11">
    <location>
        <begin position="243"/>
        <end position="272"/>
    </location>
</feature>
<evidence type="ECO:0000256" key="2">
    <source>
        <dbReference type="ARBA" id="ARBA00012962"/>
    </source>
</evidence>
<dbReference type="SUPFAM" id="SSF53223">
    <property type="entry name" value="Aminoacid dehydrogenase-like, N-terminal domain"/>
    <property type="match status" value="1"/>
</dbReference>
<comment type="catalytic activity">
    <reaction evidence="7 8">
        <text>shikimate + NADP(+) = 3-dehydroshikimate + NADPH + H(+)</text>
        <dbReference type="Rhea" id="RHEA:17737"/>
        <dbReference type="ChEBI" id="CHEBI:15378"/>
        <dbReference type="ChEBI" id="CHEBI:16630"/>
        <dbReference type="ChEBI" id="CHEBI:36208"/>
        <dbReference type="ChEBI" id="CHEBI:57783"/>
        <dbReference type="ChEBI" id="CHEBI:58349"/>
        <dbReference type="EC" id="1.1.1.25"/>
    </reaction>
</comment>
<dbReference type="EMBL" id="AMSD01000004">
    <property type="protein sequence ID" value="EPE37178.1"/>
    <property type="molecule type" value="Genomic_DNA"/>
</dbReference>
<comment type="similarity">
    <text evidence="8">Belongs to the shikimate dehydrogenase family.</text>
</comment>
<evidence type="ECO:0000256" key="3">
    <source>
        <dbReference type="ARBA" id="ARBA00022605"/>
    </source>
</evidence>
<dbReference type="PANTHER" id="PTHR21089:SF1">
    <property type="entry name" value="BIFUNCTIONAL 3-DEHYDROQUINATE DEHYDRATASE_SHIKIMATE DEHYDROGENASE, CHLOROPLASTIC"/>
    <property type="match status" value="1"/>
</dbReference>
<dbReference type="InterPro" id="IPR036291">
    <property type="entry name" value="NAD(P)-bd_dom_sf"/>
</dbReference>
<feature type="binding site" evidence="8">
    <location>
        <position position="92"/>
    </location>
    <ligand>
        <name>shikimate</name>
        <dbReference type="ChEBI" id="CHEBI:36208"/>
    </ligand>
</feature>
<dbReference type="PANTHER" id="PTHR21089">
    <property type="entry name" value="SHIKIMATE DEHYDROGENASE"/>
    <property type="match status" value="1"/>
</dbReference>
<dbReference type="SUPFAM" id="SSF51735">
    <property type="entry name" value="NAD(P)-binding Rossmann-fold domains"/>
    <property type="match status" value="1"/>
</dbReference>
<evidence type="ECO:0000256" key="8">
    <source>
        <dbReference type="HAMAP-Rule" id="MF_00222"/>
    </source>
</evidence>
<keyword evidence="5 8" id="KW-0560">Oxidoreductase</keyword>
<feature type="domain" description="Shikimate dehydrogenase substrate binding N-terminal" evidence="10">
    <location>
        <begin position="12"/>
        <end position="94"/>
    </location>
</feature>
<keyword evidence="13" id="KW-1185">Reference proteome</keyword>
<dbReference type="RefSeq" id="WP_016504214.1">
    <property type="nucleotide sequence ID" value="NZ_AMSD01000004.1"/>
</dbReference>
<keyword evidence="4 8" id="KW-0521">NADP</keyword>
<dbReference type="GO" id="GO:0008652">
    <property type="term" value="P:amino acid biosynthetic process"/>
    <property type="evidence" value="ECO:0007669"/>
    <property type="project" value="UniProtKB-KW"/>
</dbReference>
<dbReference type="FunFam" id="3.40.50.10860:FF:000006">
    <property type="entry name" value="Shikimate dehydrogenase (NADP(+))"/>
    <property type="match status" value="1"/>
</dbReference>
<dbReference type="NCBIfam" id="TIGR00507">
    <property type="entry name" value="aroE"/>
    <property type="match status" value="1"/>
</dbReference>
<dbReference type="GO" id="GO:0005829">
    <property type="term" value="C:cytosol"/>
    <property type="evidence" value="ECO:0007669"/>
    <property type="project" value="TreeGrafter"/>
</dbReference>
<feature type="binding site" evidence="8">
    <location>
        <position position="67"/>
    </location>
    <ligand>
        <name>shikimate</name>
        <dbReference type="ChEBI" id="CHEBI:36208"/>
    </ligand>
</feature>
<comment type="caution">
    <text evidence="8">Lacks conserved residue(s) required for the propagation of feature annotation.</text>
</comment>
<dbReference type="InterPro" id="IPR006151">
    <property type="entry name" value="Shikm_DH/Glu-tRNA_Rdtase"/>
</dbReference>
<evidence type="ECO:0000256" key="4">
    <source>
        <dbReference type="ARBA" id="ARBA00022857"/>
    </source>
</evidence>
<name>S3EG77_9GAMM</name>
<dbReference type="STRING" id="28176.CF66_1201"/>
<dbReference type="CDD" id="cd01065">
    <property type="entry name" value="NAD_bind_Shikimate_DH"/>
    <property type="match status" value="1"/>
</dbReference>
<dbReference type="GO" id="GO:0009423">
    <property type="term" value="P:chorismate biosynthetic process"/>
    <property type="evidence" value="ECO:0007669"/>
    <property type="project" value="UniProtKB-UniRule"/>
</dbReference>
<evidence type="ECO:0000313" key="13">
    <source>
        <dbReference type="Proteomes" id="UP000053688"/>
    </source>
</evidence>
<comment type="subunit">
    <text evidence="8">Homodimer.</text>
</comment>
<dbReference type="InterPro" id="IPR041121">
    <property type="entry name" value="SDH_C"/>
</dbReference>
<keyword evidence="3 8" id="KW-0028">Amino-acid biosynthesis</keyword>
<dbReference type="PATRIC" id="fig|1236703.3.peg.925"/>
<evidence type="ECO:0000259" key="11">
    <source>
        <dbReference type="Pfam" id="PF18317"/>
    </source>
</evidence>
<proteinExistence type="inferred from homology"/>
<dbReference type="AlphaFoldDB" id="S3EG77"/>
<feature type="domain" description="Quinate/shikimate 5-dehydrogenase/glutamyl-tRNA reductase" evidence="9">
    <location>
        <begin position="123"/>
        <end position="197"/>
    </location>
</feature>
<dbReference type="eggNOG" id="COG0169">
    <property type="taxonomic scope" value="Bacteria"/>
</dbReference>
<evidence type="ECO:0000256" key="7">
    <source>
        <dbReference type="ARBA" id="ARBA00049442"/>
    </source>
</evidence>
<evidence type="ECO:0000256" key="6">
    <source>
        <dbReference type="ARBA" id="ARBA00023141"/>
    </source>
</evidence>
<evidence type="ECO:0000256" key="5">
    <source>
        <dbReference type="ARBA" id="ARBA00023002"/>
    </source>
</evidence>
<dbReference type="UniPathway" id="UPA00053">
    <property type="reaction ID" value="UER00087"/>
</dbReference>
<dbReference type="NCBIfam" id="NF001310">
    <property type="entry name" value="PRK00258.1-2"/>
    <property type="match status" value="1"/>
</dbReference>
<evidence type="ECO:0000256" key="1">
    <source>
        <dbReference type="ARBA" id="ARBA00004871"/>
    </source>
</evidence>
<dbReference type="Gene3D" id="3.40.50.720">
    <property type="entry name" value="NAD(P)-binding Rossmann-like Domain"/>
    <property type="match status" value="1"/>
</dbReference>
<dbReference type="InterPro" id="IPR013708">
    <property type="entry name" value="Shikimate_DH-bd_N"/>
</dbReference>
<dbReference type="GO" id="GO:0009073">
    <property type="term" value="P:aromatic amino acid family biosynthetic process"/>
    <property type="evidence" value="ECO:0007669"/>
    <property type="project" value="UniProtKB-KW"/>
</dbReference>
<dbReference type="Pfam" id="PF08501">
    <property type="entry name" value="Shikimate_dh_N"/>
    <property type="match status" value="1"/>
</dbReference>
<feature type="binding site" evidence="8">
    <location>
        <position position="221"/>
    </location>
    <ligand>
        <name>shikimate</name>
        <dbReference type="ChEBI" id="CHEBI:36208"/>
    </ligand>
</feature>
<evidence type="ECO:0000313" key="12">
    <source>
        <dbReference type="EMBL" id="EPE37178.1"/>
    </source>
</evidence>
<dbReference type="Pfam" id="PF18317">
    <property type="entry name" value="SDH_C"/>
    <property type="match status" value="1"/>
</dbReference>
<gene>
    <name evidence="8 12" type="primary">aroE</name>
    <name evidence="12" type="ORF">O1U_0005</name>
</gene>
<evidence type="ECO:0000259" key="9">
    <source>
        <dbReference type="Pfam" id="PF01488"/>
    </source>
</evidence>
<dbReference type="InterPro" id="IPR011342">
    <property type="entry name" value="Shikimate_DH"/>
</dbReference>
<organism evidence="12 13">
    <name type="scientific">Candidatus Photodesmus katoptron Akat1</name>
    <dbReference type="NCBI Taxonomy" id="1236703"/>
    <lineage>
        <taxon>Bacteria</taxon>
        <taxon>Pseudomonadati</taxon>
        <taxon>Pseudomonadota</taxon>
        <taxon>Gammaproteobacteria</taxon>
        <taxon>Vibrionales</taxon>
        <taxon>Vibrionaceae</taxon>
        <taxon>Candidatus Photodesmus</taxon>
    </lineage>
</organism>
<feature type="binding site" evidence="8">
    <location>
        <position position="250"/>
    </location>
    <ligand>
        <name>shikimate</name>
        <dbReference type="ChEBI" id="CHEBI:36208"/>
    </ligand>
</feature>
<evidence type="ECO:0000259" key="10">
    <source>
        <dbReference type="Pfam" id="PF08501"/>
    </source>
</evidence>
<dbReference type="GO" id="GO:0004764">
    <property type="term" value="F:shikimate 3-dehydrogenase (NADP+) activity"/>
    <property type="evidence" value="ECO:0007669"/>
    <property type="project" value="UniProtKB-UniRule"/>
</dbReference>
<reference evidence="12 13" key="1">
    <citation type="journal article" date="2014" name="Environ. Microbiol.">
        <title>Genomic signatures of obligate host dependence in the luminous bacterial symbiont of a vertebrate.</title>
        <authorList>
            <person name="Hendry T.A."/>
            <person name="de Wet J.R."/>
            <person name="Dunlap P.V."/>
        </authorList>
    </citation>
    <scope>NUCLEOTIDE SEQUENCE [LARGE SCALE GENOMIC DNA]</scope>
    <source>
        <strain evidence="12 13">Akat1</strain>
    </source>
</reference>
<dbReference type="Proteomes" id="UP000053688">
    <property type="component" value="Unassembled WGS sequence"/>
</dbReference>
<comment type="pathway">
    <text evidence="1 8">Metabolic intermediate biosynthesis; chorismate biosynthesis; chorismate from D-erythrose 4-phosphate and phosphoenolpyruvate: step 4/7.</text>
</comment>
<keyword evidence="6 8" id="KW-0057">Aromatic amino acid biosynthesis</keyword>